<proteinExistence type="inferred from homology"/>
<comment type="caution">
    <text evidence="9">Lacks conserved residue(s) required for the propagation of feature annotation.</text>
</comment>
<dbReference type="RefSeq" id="WP_289271435.1">
    <property type="nucleotide sequence ID" value="NZ_OX365700.1"/>
</dbReference>
<reference evidence="10" key="1">
    <citation type="submission" date="2022-10" db="EMBL/GenBank/DDBJ databases">
        <authorList>
            <person name="Koch H."/>
        </authorList>
    </citation>
    <scope>NUCLEOTIDE SEQUENCE</scope>
    <source>
        <strain evidence="10">DNF</strain>
    </source>
</reference>
<dbReference type="AlphaFoldDB" id="A0AA86N3L1"/>
<evidence type="ECO:0000256" key="9">
    <source>
        <dbReference type="HAMAP-Rule" id="MF_00024"/>
    </source>
</evidence>
<dbReference type="NCBIfam" id="TIGR00380">
    <property type="entry name" value="cobal_cbiB"/>
    <property type="match status" value="1"/>
</dbReference>
<evidence type="ECO:0000256" key="2">
    <source>
        <dbReference type="ARBA" id="ARBA00004953"/>
    </source>
</evidence>
<dbReference type="Pfam" id="PF03186">
    <property type="entry name" value="CobD_Cbib"/>
    <property type="match status" value="1"/>
</dbReference>
<keyword evidence="8 9" id="KW-0472">Membrane</keyword>
<name>A0AA86N3L1_9BACT</name>
<dbReference type="KEGG" id="nti:DNFV4_04456"/>
<evidence type="ECO:0000256" key="4">
    <source>
        <dbReference type="ARBA" id="ARBA00022475"/>
    </source>
</evidence>
<keyword evidence="11" id="KW-1185">Reference proteome</keyword>
<dbReference type="PANTHER" id="PTHR34308:SF1">
    <property type="entry name" value="COBALAMIN BIOSYNTHESIS PROTEIN CBIB"/>
    <property type="match status" value="1"/>
</dbReference>
<keyword evidence="5 9" id="KW-0169">Cobalamin biosynthesis</keyword>
<dbReference type="GO" id="GO:0048472">
    <property type="term" value="F:threonine-phosphate decarboxylase activity"/>
    <property type="evidence" value="ECO:0007669"/>
    <property type="project" value="InterPro"/>
</dbReference>
<evidence type="ECO:0000256" key="6">
    <source>
        <dbReference type="ARBA" id="ARBA00022692"/>
    </source>
</evidence>
<comment type="subcellular location">
    <subcellularLocation>
        <location evidence="1 9">Cell membrane</location>
        <topology evidence="1 9">Multi-pass membrane protein</topology>
    </subcellularLocation>
</comment>
<evidence type="ECO:0000256" key="1">
    <source>
        <dbReference type="ARBA" id="ARBA00004651"/>
    </source>
</evidence>
<accession>A0AA86N3L1</accession>
<protein>
    <recommendedName>
        <fullName evidence="9">Cobalamin biosynthesis protein CobD</fullName>
    </recommendedName>
</protein>
<dbReference type="HAMAP" id="MF_00024">
    <property type="entry name" value="CobD_CbiB"/>
    <property type="match status" value="1"/>
</dbReference>
<dbReference type="GO" id="GO:0005886">
    <property type="term" value="C:plasma membrane"/>
    <property type="evidence" value="ECO:0007669"/>
    <property type="project" value="UniProtKB-SubCell"/>
</dbReference>
<comment type="function">
    <text evidence="9">Converts cobyric acid to cobinamide by the addition of aminopropanol on the F carboxylic group.</text>
</comment>
<sequence>MTMTVLLGACALDLAIGDPRWLPHPVRWIGCLIDRLERPLLSTVGHRIVATSAGVAVTLVVPGLVFGFVWGLVQGAHQLHPQLGLMVEMVFSFLALAARDLQDHAKAVWHALVGGSLDEARRAVGRIVGRDTASLSESEIVRATVETVAESTSDGIVAPLFFLAVGGAPLAWTYKAVNTLDSMIGHPEPPFRHIGWASARLDDVMNWLPARVTGLLIAVAAGLRYRSLARLHQAWVVLSRDGGHHPSPNSGRPEAAMAGALLVQLGGANVYDGIVKARPMIGTAVRPLTPELIPEALSLMWIASALAAGLACLVLW</sequence>
<organism evidence="10 11">
    <name type="scientific">Nitrospira tepida</name>
    <dbReference type="NCBI Taxonomy" id="2973512"/>
    <lineage>
        <taxon>Bacteria</taxon>
        <taxon>Pseudomonadati</taxon>
        <taxon>Nitrospirota</taxon>
        <taxon>Nitrospiria</taxon>
        <taxon>Nitrospirales</taxon>
        <taxon>Nitrospiraceae</taxon>
        <taxon>Nitrospira</taxon>
    </lineage>
</organism>
<evidence type="ECO:0000313" key="10">
    <source>
        <dbReference type="EMBL" id="CAI4034014.1"/>
    </source>
</evidence>
<keyword evidence="4 9" id="KW-1003">Cell membrane</keyword>
<dbReference type="GO" id="GO:0009236">
    <property type="term" value="P:cobalamin biosynthetic process"/>
    <property type="evidence" value="ECO:0007669"/>
    <property type="project" value="UniProtKB-UniRule"/>
</dbReference>
<keyword evidence="6 9" id="KW-0812">Transmembrane</keyword>
<dbReference type="Proteomes" id="UP001179121">
    <property type="component" value="Chromosome"/>
</dbReference>
<feature type="transmembrane region" description="Helical" evidence="9">
    <location>
        <begin position="48"/>
        <end position="73"/>
    </location>
</feature>
<evidence type="ECO:0000256" key="3">
    <source>
        <dbReference type="ARBA" id="ARBA00006263"/>
    </source>
</evidence>
<comment type="pathway">
    <text evidence="2 9">Cofactor biosynthesis; adenosylcobalamin biosynthesis.</text>
</comment>
<evidence type="ECO:0000256" key="8">
    <source>
        <dbReference type="ARBA" id="ARBA00023136"/>
    </source>
</evidence>
<evidence type="ECO:0000256" key="5">
    <source>
        <dbReference type="ARBA" id="ARBA00022573"/>
    </source>
</evidence>
<dbReference type="GO" id="GO:0015420">
    <property type="term" value="F:ABC-type vitamin B12 transporter activity"/>
    <property type="evidence" value="ECO:0007669"/>
    <property type="project" value="UniProtKB-UniRule"/>
</dbReference>
<dbReference type="EMBL" id="OX365700">
    <property type="protein sequence ID" value="CAI4034014.1"/>
    <property type="molecule type" value="Genomic_DNA"/>
</dbReference>
<dbReference type="InterPro" id="IPR004485">
    <property type="entry name" value="Cobalamin_biosynth_CobD/CbiB"/>
</dbReference>
<evidence type="ECO:0000313" key="11">
    <source>
        <dbReference type="Proteomes" id="UP001179121"/>
    </source>
</evidence>
<gene>
    <name evidence="9" type="primary">cobD</name>
    <name evidence="10" type="ORF">DNFV4_04456</name>
</gene>
<comment type="similarity">
    <text evidence="3 9">Belongs to the CobD/CbiB family.</text>
</comment>
<dbReference type="PANTHER" id="PTHR34308">
    <property type="entry name" value="COBALAMIN BIOSYNTHESIS PROTEIN CBIB"/>
    <property type="match status" value="1"/>
</dbReference>
<evidence type="ECO:0000256" key="7">
    <source>
        <dbReference type="ARBA" id="ARBA00022989"/>
    </source>
</evidence>
<keyword evidence="7 9" id="KW-1133">Transmembrane helix</keyword>